<feature type="compositionally biased region" description="Polar residues" evidence="1">
    <location>
        <begin position="1"/>
        <end position="16"/>
    </location>
</feature>
<feature type="region of interest" description="Disordered" evidence="1">
    <location>
        <begin position="1"/>
        <end position="49"/>
    </location>
</feature>
<evidence type="ECO:0000313" key="3">
    <source>
        <dbReference type="Proteomes" id="UP001165120"/>
    </source>
</evidence>
<dbReference type="AlphaFoldDB" id="A0A9W6T9Q1"/>
<feature type="region of interest" description="Disordered" evidence="1">
    <location>
        <begin position="96"/>
        <end position="198"/>
    </location>
</feature>
<dbReference type="Proteomes" id="UP001165120">
    <property type="component" value="Unassembled WGS sequence"/>
</dbReference>
<dbReference type="EMBL" id="BSXN01003115">
    <property type="protein sequence ID" value="GME78521.1"/>
    <property type="molecule type" value="Genomic_DNA"/>
</dbReference>
<feature type="compositionally biased region" description="Polar residues" evidence="1">
    <location>
        <begin position="162"/>
        <end position="179"/>
    </location>
</feature>
<feature type="compositionally biased region" description="Low complexity" evidence="1">
    <location>
        <begin position="96"/>
        <end position="118"/>
    </location>
</feature>
<proteinExistence type="predicted"/>
<organism evidence="2 3">
    <name type="scientific">Candida boidinii</name>
    <name type="common">Yeast</name>
    <dbReference type="NCBI Taxonomy" id="5477"/>
    <lineage>
        <taxon>Eukaryota</taxon>
        <taxon>Fungi</taxon>
        <taxon>Dikarya</taxon>
        <taxon>Ascomycota</taxon>
        <taxon>Saccharomycotina</taxon>
        <taxon>Pichiomycetes</taxon>
        <taxon>Pichiales</taxon>
        <taxon>Pichiaceae</taxon>
        <taxon>Ogataea</taxon>
        <taxon>Ogataea/Candida clade</taxon>
    </lineage>
</organism>
<name>A0A9W6T9Q1_CANBO</name>
<feature type="compositionally biased region" description="Low complexity" evidence="1">
    <location>
        <begin position="180"/>
        <end position="194"/>
    </location>
</feature>
<comment type="caution">
    <text evidence="2">The sequence shown here is derived from an EMBL/GenBank/DDBJ whole genome shotgun (WGS) entry which is preliminary data.</text>
</comment>
<reference evidence="2" key="1">
    <citation type="submission" date="2023-04" db="EMBL/GenBank/DDBJ databases">
        <title>Candida boidinii NBRC 10035.</title>
        <authorList>
            <person name="Ichikawa N."/>
            <person name="Sato H."/>
            <person name="Tonouchi N."/>
        </authorList>
    </citation>
    <scope>NUCLEOTIDE SEQUENCE</scope>
    <source>
        <strain evidence="2">NBRC 10035</strain>
    </source>
</reference>
<evidence type="ECO:0000313" key="2">
    <source>
        <dbReference type="EMBL" id="GME78521.1"/>
    </source>
</evidence>
<keyword evidence="3" id="KW-1185">Reference proteome</keyword>
<sequence>MKSIQNQTVNRKNSPLASKDTFENKNQSTMSPTPDSGRLTTSNVKQQERQSILSIASSTDYSINRGQKAKNSQLYQLADNRTNEQDVFVTAPEFISSVSNSPTKPTTSNNNNTKINNNDLTDFAQPNVNYYNADGNDTDNSSFSSYNSITKSPVNSDDENDTATVTPSSERLNTKMNDISNNTVSGKNKNNNSSKLEDTTSHMHKLSHYSIDTENNNYSRHSVSDMGSSTRVVSETASQKLVIQVLLAE</sequence>
<protein>
    <submittedName>
        <fullName evidence="2">Unnamed protein product</fullName>
    </submittedName>
</protein>
<feature type="compositionally biased region" description="Polar residues" evidence="1">
    <location>
        <begin position="24"/>
        <end position="49"/>
    </location>
</feature>
<evidence type="ECO:0000256" key="1">
    <source>
        <dbReference type="SAM" id="MobiDB-lite"/>
    </source>
</evidence>
<feature type="compositionally biased region" description="Polar residues" evidence="1">
    <location>
        <begin position="138"/>
        <end position="155"/>
    </location>
</feature>
<gene>
    <name evidence="2" type="ORF">Cboi02_000585000</name>
</gene>
<accession>A0A9W6T9Q1</accession>